<dbReference type="RefSeq" id="WP_161797989.1">
    <property type="nucleotide sequence ID" value="NZ_CP059734.1"/>
</dbReference>
<protein>
    <submittedName>
        <fullName evidence="2">Uncharacterized protein</fullName>
    </submittedName>
</protein>
<gene>
    <name evidence="2" type="ORF">SG34_032390</name>
</gene>
<evidence type="ECO:0000313" key="3">
    <source>
        <dbReference type="Proteomes" id="UP000032352"/>
    </source>
</evidence>
<keyword evidence="3" id="KW-1185">Reference proteome</keyword>
<dbReference type="Proteomes" id="UP000032352">
    <property type="component" value="Chromosome pTvir"/>
</dbReference>
<proteinExistence type="predicted"/>
<reference evidence="2 3" key="2">
    <citation type="journal article" date="2022" name="Mar. Drugs">
        <title>Bioassay-Guided Fractionation Leads to the Detection of Cholic Acid Generated by the Rare Thalassomonas sp.</title>
        <authorList>
            <person name="Pheiffer F."/>
            <person name="Schneider Y.K."/>
            <person name="Hansen E.H."/>
            <person name="Andersen J.H."/>
            <person name="Isaksson J."/>
            <person name="Busche T."/>
            <person name="R C."/>
            <person name="Kalinowski J."/>
            <person name="Zyl L.V."/>
            <person name="Trindade M."/>
        </authorList>
    </citation>
    <scope>NUCLEOTIDE SEQUENCE [LARGE SCALE GENOMIC DNA]</scope>
    <source>
        <strain evidence="2 3">XOM25</strain>
    </source>
</reference>
<evidence type="ECO:0000313" key="2">
    <source>
        <dbReference type="EMBL" id="WDE08621.1"/>
    </source>
</evidence>
<dbReference type="KEGG" id="tvd:SG34_032390"/>
<evidence type="ECO:0000256" key="1">
    <source>
        <dbReference type="SAM" id="Phobius"/>
    </source>
</evidence>
<keyword evidence="1" id="KW-1133">Transmembrane helix</keyword>
<dbReference type="EMBL" id="CP059734">
    <property type="protein sequence ID" value="WDE08621.1"/>
    <property type="molecule type" value="Genomic_DNA"/>
</dbReference>
<keyword evidence="1" id="KW-0812">Transmembrane</keyword>
<feature type="transmembrane region" description="Helical" evidence="1">
    <location>
        <begin position="27"/>
        <end position="48"/>
    </location>
</feature>
<reference evidence="2 3" key="1">
    <citation type="journal article" date="2015" name="Genome Announc.">
        <title>Draft Genome Sequences of Marine Isolates of Thalassomonas viridans and Thalassomonas actiniarum.</title>
        <authorList>
            <person name="Olonade I."/>
            <person name="van Zyl L.J."/>
            <person name="Trindade M."/>
        </authorList>
    </citation>
    <scope>NUCLEOTIDE SEQUENCE [LARGE SCALE GENOMIC DNA]</scope>
    <source>
        <strain evidence="2 3">XOM25</strain>
    </source>
</reference>
<accession>A0AAE9Z8C2</accession>
<sequence>MDKLVGSLATARYKRRKNSYFEKTEKSLTVVVGAMLYGAGLFFCYYQLFQLVKPYF</sequence>
<organism evidence="2 3">
    <name type="scientific">Thalassomonas viridans</name>
    <dbReference type="NCBI Taxonomy" id="137584"/>
    <lineage>
        <taxon>Bacteria</taxon>
        <taxon>Pseudomonadati</taxon>
        <taxon>Pseudomonadota</taxon>
        <taxon>Gammaproteobacteria</taxon>
        <taxon>Alteromonadales</taxon>
        <taxon>Colwelliaceae</taxon>
        <taxon>Thalassomonas</taxon>
    </lineage>
</organism>
<name>A0AAE9Z8C2_9GAMM</name>
<dbReference type="AlphaFoldDB" id="A0AAE9Z8C2"/>
<keyword evidence="1" id="KW-0472">Membrane</keyword>